<dbReference type="PANTHER" id="PTHR43762:SF8">
    <property type="entry name" value="L-GULONOLACTONE OXIDASE"/>
    <property type="match status" value="1"/>
</dbReference>
<gene>
    <name evidence="2" type="ORF">BLA29_007963</name>
</gene>
<dbReference type="InterPro" id="IPR016166">
    <property type="entry name" value="FAD-bd_PCMH"/>
</dbReference>
<dbReference type="InterPro" id="IPR016167">
    <property type="entry name" value="FAD-bd_PCMH_sub1"/>
</dbReference>
<sequence length="112" mass="12919">MDLERIAVAGYQFKNWSGTYQCQPELLFIPETIDEIREILYLAKTEKKRIRVIGCGNSPSDLCCSTDYMISMERFANVLYIDQQECLVTVQAGIHLDKLNRILEKNELALPM</sequence>
<evidence type="ECO:0000259" key="1">
    <source>
        <dbReference type="PROSITE" id="PS51387"/>
    </source>
</evidence>
<reference evidence="2 3" key="1">
    <citation type="submission" date="2017-03" db="EMBL/GenBank/DDBJ databases">
        <title>Genome Survey of Euroglyphus maynei.</title>
        <authorList>
            <person name="Arlian L.G."/>
            <person name="Morgan M.S."/>
            <person name="Rider S.D."/>
        </authorList>
    </citation>
    <scope>NUCLEOTIDE SEQUENCE [LARGE SCALE GENOMIC DNA]</scope>
    <source>
        <strain evidence="2">Arlian Lab</strain>
        <tissue evidence="2">Whole body</tissue>
    </source>
</reference>
<proteinExistence type="predicted"/>
<dbReference type="Proteomes" id="UP000194236">
    <property type="component" value="Unassembled WGS sequence"/>
</dbReference>
<comment type="caution">
    <text evidence="2">The sequence shown here is derived from an EMBL/GenBank/DDBJ whole genome shotgun (WGS) entry which is preliminary data.</text>
</comment>
<dbReference type="InterPro" id="IPR036318">
    <property type="entry name" value="FAD-bd_PCMH-like_sf"/>
</dbReference>
<dbReference type="PROSITE" id="PS51387">
    <property type="entry name" value="FAD_PCMH"/>
    <property type="match status" value="1"/>
</dbReference>
<accession>A0A1Y3ARB4</accession>
<evidence type="ECO:0000313" key="2">
    <source>
        <dbReference type="EMBL" id="OTF70989.1"/>
    </source>
</evidence>
<protein>
    <recommendedName>
        <fullName evidence="1">FAD-binding PCMH-type domain-containing protein</fullName>
    </recommendedName>
</protein>
<feature type="domain" description="FAD-binding PCMH-type" evidence="1">
    <location>
        <begin position="20"/>
        <end position="112"/>
    </location>
</feature>
<dbReference type="AlphaFoldDB" id="A0A1Y3ARB4"/>
<dbReference type="InterPro" id="IPR010031">
    <property type="entry name" value="FAD_lactone_oxidase-like"/>
</dbReference>
<dbReference type="Gene3D" id="3.30.43.10">
    <property type="entry name" value="Uridine Diphospho-n-acetylenolpyruvylglucosamine Reductase, domain 2"/>
    <property type="match status" value="1"/>
</dbReference>
<dbReference type="PANTHER" id="PTHR43762">
    <property type="entry name" value="L-GULONOLACTONE OXIDASE"/>
    <property type="match status" value="1"/>
</dbReference>
<dbReference type="SUPFAM" id="SSF56176">
    <property type="entry name" value="FAD-binding/transporter-associated domain-like"/>
    <property type="match status" value="1"/>
</dbReference>
<organism evidence="2 3">
    <name type="scientific">Euroglyphus maynei</name>
    <name type="common">Mayne's house dust mite</name>
    <dbReference type="NCBI Taxonomy" id="6958"/>
    <lineage>
        <taxon>Eukaryota</taxon>
        <taxon>Metazoa</taxon>
        <taxon>Ecdysozoa</taxon>
        <taxon>Arthropoda</taxon>
        <taxon>Chelicerata</taxon>
        <taxon>Arachnida</taxon>
        <taxon>Acari</taxon>
        <taxon>Acariformes</taxon>
        <taxon>Sarcoptiformes</taxon>
        <taxon>Astigmata</taxon>
        <taxon>Psoroptidia</taxon>
        <taxon>Analgoidea</taxon>
        <taxon>Pyroglyphidae</taxon>
        <taxon>Pyroglyphinae</taxon>
        <taxon>Euroglyphus</taxon>
    </lineage>
</organism>
<dbReference type="GO" id="GO:0016899">
    <property type="term" value="F:oxidoreductase activity, acting on the CH-OH group of donors, oxygen as acceptor"/>
    <property type="evidence" value="ECO:0007669"/>
    <property type="project" value="InterPro"/>
</dbReference>
<dbReference type="OrthoDB" id="415825at2759"/>
<dbReference type="GO" id="GO:0071949">
    <property type="term" value="F:FAD binding"/>
    <property type="evidence" value="ECO:0007669"/>
    <property type="project" value="InterPro"/>
</dbReference>
<keyword evidence="3" id="KW-1185">Reference proteome</keyword>
<name>A0A1Y3ARB4_EURMA</name>
<dbReference type="EMBL" id="MUJZ01063082">
    <property type="protein sequence ID" value="OTF70989.1"/>
    <property type="molecule type" value="Genomic_DNA"/>
</dbReference>
<evidence type="ECO:0000313" key="3">
    <source>
        <dbReference type="Proteomes" id="UP000194236"/>
    </source>
</evidence>
<dbReference type="Pfam" id="PF01565">
    <property type="entry name" value="FAD_binding_4"/>
    <property type="match status" value="1"/>
</dbReference>
<dbReference type="InterPro" id="IPR006094">
    <property type="entry name" value="Oxid_FAD_bind_N"/>
</dbReference>